<sequence length="154" mass="16755">MSAAPLVYHLTDEAREDLRQAIAAPLRRYNDSQAGPSGYRALVISLTRGGEALGGLWGYTSYGWLYVQLLAVEEAARGQGAGRELLRRAEAEALVRGCHGAWLDTHEFQACGFYERLGYEVFGELADYPPGFARYFLRKALGPTPAVGTSAGPD</sequence>
<organism evidence="4 5">
    <name type="scientific">Pseudomonas oryzihabitans</name>
    <dbReference type="NCBI Taxonomy" id="47885"/>
    <lineage>
        <taxon>Bacteria</taxon>
        <taxon>Pseudomonadati</taxon>
        <taxon>Pseudomonadota</taxon>
        <taxon>Gammaproteobacteria</taxon>
        <taxon>Pseudomonadales</taxon>
        <taxon>Pseudomonadaceae</taxon>
        <taxon>Pseudomonas</taxon>
    </lineage>
</organism>
<accession>A0A1G5PEW7</accession>
<dbReference type="InterPro" id="IPR016181">
    <property type="entry name" value="Acyl_CoA_acyltransferase"/>
</dbReference>
<dbReference type="OrthoDB" id="9787920at2"/>
<dbReference type="PROSITE" id="PS51186">
    <property type="entry name" value="GNAT"/>
    <property type="match status" value="1"/>
</dbReference>
<dbReference type="Proteomes" id="UP000183046">
    <property type="component" value="Unassembled WGS sequence"/>
</dbReference>
<dbReference type="Gene3D" id="3.40.630.30">
    <property type="match status" value="1"/>
</dbReference>
<evidence type="ECO:0000259" key="3">
    <source>
        <dbReference type="PROSITE" id="PS51186"/>
    </source>
</evidence>
<dbReference type="SUPFAM" id="SSF55729">
    <property type="entry name" value="Acyl-CoA N-acyltransferases (Nat)"/>
    <property type="match status" value="1"/>
</dbReference>
<dbReference type="RefSeq" id="WP_074585080.1">
    <property type="nucleotide sequence ID" value="NZ_FMWB01000019.1"/>
</dbReference>
<dbReference type="STRING" id="237610.BJP27_10365"/>
<keyword evidence="2" id="KW-0012">Acyltransferase</keyword>
<dbReference type="AlphaFoldDB" id="A0A1G5PEW7"/>
<evidence type="ECO:0000313" key="5">
    <source>
        <dbReference type="Proteomes" id="UP000183046"/>
    </source>
</evidence>
<comment type="caution">
    <text evidence="4">The sequence shown here is derived from an EMBL/GenBank/DDBJ whole genome shotgun (WGS) entry which is preliminary data.</text>
</comment>
<dbReference type="GO" id="GO:0016747">
    <property type="term" value="F:acyltransferase activity, transferring groups other than amino-acyl groups"/>
    <property type="evidence" value="ECO:0007669"/>
    <property type="project" value="InterPro"/>
</dbReference>
<keyword evidence="1" id="KW-0808">Transferase</keyword>
<gene>
    <name evidence="4" type="ORF">SAMN05216279_11960</name>
</gene>
<evidence type="ECO:0000256" key="1">
    <source>
        <dbReference type="ARBA" id="ARBA00022679"/>
    </source>
</evidence>
<feature type="domain" description="N-acetyltransferase" evidence="3">
    <location>
        <begin position="1"/>
        <end position="142"/>
    </location>
</feature>
<evidence type="ECO:0000256" key="2">
    <source>
        <dbReference type="ARBA" id="ARBA00023315"/>
    </source>
</evidence>
<dbReference type="eggNOG" id="COG0456">
    <property type="taxonomic scope" value="Bacteria"/>
</dbReference>
<dbReference type="InterPro" id="IPR000182">
    <property type="entry name" value="GNAT_dom"/>
</dbReference>
<dbReference type="EMBL" id="FMWB01000019">
    <property type="protein sequence ID" value="SCZ48057.1"/>
    <property type="molecule type" value="Genomic_DNA"/>
</dbReference>
<reference evidence="5" key="1">
    <citation type="submission" date="2016-10" db="EMBL/GenBank/DDBJ databases">
        <authorList>
            <person name="de Groot N.N."/>
        </authorList>
    </citation>
    <scope>NUCLEOTIDE SEQUENCE [LARGE SCALE GENOMIC DNA]</scope>
    <source>
        <strain evidence="5">DSM 15758</strain>
    </source>
</reference>
<dbReference type="InterPro" id="IPR050832">
    <property type="entry name" value="Bact_Acetyltransf"/>
</dbReference>
<dbReference type="Pfam" id="PF00583">
    <property type="entry name" value="Acetyltransf_1"/>
    <property type="match status" value="1"/>
</dbReference>
<dbReference type="PANTHER" id="PTHR43877">
    <property type="entry name" value="AMINOALKYLPHOSPHONATE N-ACETYLTRANSFERASE-RELATED-RELATED"/>
    <property type="match status" value="1"/>
</dbReference>
<protein>
    <submittedName>
        <fullName evidence="4">Acetyltransferase (GNAT) family protein</fullName>
    </submittedName>
</protein>
<dbReference type="CDD" id="cd04301">
    <property type="entry name" value="NAT_SF"/>
    <property type="match status" value="1"/>
</dbReference>
<evidence type="ECO:0000313" key="4">
    <source>
        <dbReference type="EMBL" id="SCZ48057.1"/>
    </source>
</evidence>
<proteinExistence type="predicted"/>
<name>A0A1G5PEW7_9PSED</name>
<dbReference type="PANTHER" id="PTHR43877:SF2">
    <property type="entry name" value="AMINOALKYLPHOSPHONATE N-ACETYLTRANSFERASE-RELATED"/>
    <property type="match status" value="1"/>
</dbReference>